<keyword evidence="3" id="KW-1185">Reference proteome</keyword>
<organism evidence="2 3">
    <name type="scientific">Dethiosulfovibrio marinus</name>
    <dbReference type="NCBI Taxonomy" id="133532"/>
    <lineage>
        <taxon>Bacteria</taxon>
        <taxon>Thermotogati</taxon>
        <taxon>Synergistota</taxon>
        <taxon>Synergistia</taxon>
        <taxon>Synergistales</taxon>
        <taxon>Dethiosulfovibrionaceae</taxon>
        <taxon>Dethiosulfovibrio</taxon>
    </lineage>
</organism>
<feature type="transmembrane region" description="Helical" evidence="1">
    <location>
        <begin position="6"/>
        <end position="24"/>
    </location>
</feature>
<name>A0ABS9EP17_9BACT</name>
<reference evidence="2 3" key="1">
    <citation type="submission" date="2022-01" db="EMBL/GenBank/DDBJ databases">
        <title>Dethiosulfovibrio faecalis sp. nov., a novel proteolytic, non-sulfur-reducing bacterium isolated from a marine aquaculture solid waste bioreactor.</title>
        <authorList>
            <person name="Grabowski S."/>
            <person name="Apolinario E."/>
            <person name="Schneider N."/>
            <person name="Marshall C.W."/>
            <person name="Sowers K.R."/>
        </authorList>
    </citation>
    <scope>NUCLEOTIDE SEQUENCE [LARGE SCALE GENOMIC DNA]</scope>
    <source>
        <strain evidence="2 3">DSM 12537</strain>
    </source>
</reference>
<dbReference type="Proteomes" id="UP001200430">
    <property type="component" value="Unassembled WGS sequence"/>
</dbReference>
<dbReference type="Pfam" id="PF20377">
    <property type="entry name" value="DUF6672"/>
    <property type="match status" value="1"/>
</dbReference>
<dbReference type="EMBL" id="JAKGUD010000009">
    <property type="protein sequence ID" value="MCF4142927.1"/>
    <property type="molecule type" value="Genomic_DNA"/>
</dbReference>
<gene>
    <name evidence="2" type="ORF">L2W38_08850</name>
</gene>
<comment type="caution">
    <text evidence="2">The sequence shown here is derived from an EMBL/GenBank/DDBJ whole genome shotgun (WGS) entry which is preliminary data.</text>
</comment>
<keyword evidence="1" id="KW-1133">Transmembrane helix</keyword>
<evidence type="ECO:0000313" key="3">
    <source>
        <dbReference type="Proteomes" id="UP001200430"/>
    </source>
</evidence>
<proteinExistence type="predicted"/>
<keyword evidence="1" id="KW-0812">Transmembrane</keyword>
<keyword evidence="1" id="KW-0472">Membrane</keyword>
<accession>A0ABS9EP17</accession>
<evidence type="ECO:0008006" key="4">
    <source>
        <dbReference type="Google" id="ProtNLM"/>
    </source>
</evidence>
<dbReference type="InterPro" id="IPR046654">
    <property type="entry name" value="DUF6672"/>
</dbReference>
<sequence>MKPRQIVVNILLLAAFVGLGIYCYNEGKAYDILIDNAAFTHEGTTYEAYEAILVTVDGEGEPLYLVEGDRGAATIAGKKHVLLVEELDIDDNVVKSHKLSFKNKEMKGNVVNVVPLANGKLPGWSYPLK</sequence>
<evidence type="ECO:0000256" key="1">
    <source>
        <dbReference type="SAM" id="Phobius"/>
    </source>
</evidence>
<protein>
    <recommendedName>
        <fullName evidence="4">YxeA family protein</fullName>
    </recommendedName>
</protein>
<dbReference type="RefSeq" id="WP_236099645.1">
    <property type="nucleotide sequence ID" value="NZ_JAKGUD010000009.1"/>
</dbReference>
<evidence type="ECO:0000313" key="2">
    <source>
        <dbReference type="EMBL" id="MCF4142927.1"/>
    </source>
</evidence>